<sequence>MSESLERMLAFARRIAYEAGQITLRYFQQEVTIERKADASPVTIADREAERYLRTAITAAYPDHAVLGEEDGLTG</sequence>
<protein>
    <submittedName>
        <fullName evidence="7">Histidinol phosphate phosphatase</fullName>
    </submittedName>
</protein>
<dbReference type="Pfam" id="PF00459">
    <property type="entry name" value="Inositol_P"/>
    <property type="match status" value="1"/>
</dbReference>
<dbReference type="AlphaFoldDB" id="A0A2J6X323"/>
<evidence type="ECO:0000313" key="8">
    <source>
        <dbReference type="Proteomes" id="UP000243376"/>
    </source>
</evidence>
<accession>A0A2J6X323</accession>
<feature type="non-terminal residue" evidence="7">
    <location>
        <position position="75"/>
    </location>
</feature>
<dbReference type="GO" id="GO:0046872">
    <property type="term" value="F:metal ion binding"/>
    <property type="evidence" value="ECO:0007669"/>
    <property type="project" value="UniProtKB-KW"/>
</dbReference>
<comment type="caution">
    <text evidence="7">The sequence shown here is derived from an EMBL/GenBank/DDBJ whole genome shotgun (WGS) entry which is preliminary data.</text>
</comment>
<evidence type="ECO:0000256" key="6">
    <source>
        <dbReference type="PIRSR" id="PIRSR600760-2"/>
    </source>
</evidence>
<evidence type="ECO:0000256" key="4">
    <source>
        <dbReference type="ARBA" id="ARBA00022801"/>
    </source>
</evidence>
<keyword evidence="3 6" id="KW-0479">Metal-binding</keyword>
<comment type="cofactor">
    <cofactor evidence="1 6">
        <name>Mg(2+)</name>
        <dbReference type="ChEBI" id="CHEBI:18420"/>
    </cofactor>
</comment>
<dbReference type="SUPFAM" id="SSF56655">
    <property type="entry name" value="Carbohydrate phosphatase"/>
    <property type="match status" value="1"/>
</dbReference>
<evidence type="ECO:0000256" key="2">
    <source>
        <dbReference type="ARBA" id="ARBA00009759"/>
    </source>
</evidence>
<feature type="binding site" evidence="6">
    <location>
        <position position="69"/>
    </location>
    <ligand>
        <name>Mg(2+)</name>
        <dbReference type="ChEBI" id="CHEBI:18420"/>
        <label>1</label>
        <note>catalytic</note>
    </ligand>
</feature>
<dbReference type="InterPro" id="IPR000760">
    <property type="entry name" value="Inositol_monophosphatase-like"/>
</dbReference>
<dbReference type="EMBL" id="PNIQ01000701">
    <property type="protein sequence ID" value="PMP78887.1"/>
    <property type="molecule type" value="Genomic_DNA"/>
</dbReference>
<dbReference type="Proteomes" id="UP000243376">
    <property type="component" value="Unassembled WGS sequence"/>
</dbReference>
<comment type="similarity">
    <text evidence="2">Belongs to the inositol monophosphatase superfamily.</text>
</comment>
<dbReference type="PANTHER" id="PTHR43200:SF6">
    <property type="entry name" value="3'(2'),5'-BISPHOSPHATE NUCLEOTIDASE"/>
    <property type="match status" value="1"/>
</dbReference>
<evidence type="ECO:0000256" key="3">
    <source>
        <dbReference type="ARBA" id="ARBA00022723"/>
    </source>
</evidence>
<evidence type="ECO:0000313" key="7">
    <source>
        <dbReference type="EMBL" id="PMP78887.1"/>
    </source>
</evidence>
<gene>
    <name evidence="7" type="ORF">C0184_10505</name>
</gene>
<keyword evidence="5 6" id="KW-0460">Magnesium</keyword>
<reference evidence="7 8" key="1">
    <citation type="submission" date="2018-01" db="EMBL/GenBank/DDBJ databases">
        <title>Metagenomic assembled genomes from two thermal pools in the Uzon Caldera, Kamchatka, Russia.</title>
        <authorList>
            <person name="Wilkins L."/>
            <person name="Ettinger C."/>
        </authorList>
    </citation>
    <scope>NUCLEOTIDE SEQUENCE [LARGE SCALE GENOMIC DNA]</scope>
    <source>
        <strain evidence="7">ZAV-02</strain>
    </source>
</reference>
<evidence type="ECO:0000256" key="1">
    <source>
        <dbReference type="ARBA" id="ARBA00001946"/>
    </source>
</evidence>
<proteinExistence type="inferred from homology"/>
<dbReference type="GO" id="GO:0016791">
    <property type="term" value="F:phosphatase activity"/>
    <property type="evidence" value="ECO:0007669"/>
    <property type="project" value="UniProtKB-ARBA"/>
</dbReference>
<dbReference type="InterPro" id="IPR051090">
    <property type="entry name" value="Inositol_monoP_superfamily"/>
</dbReference>
<keyword evidence="4" id="KW-0378">Hydrolase</keyword>
<organism evidence="7 8">
    <name type="scientific">Chloroflexus aggregans</name>
    <dbReference type="NCBI Taxonomy" id="152260"/>
    <lineage>
        <taxon>Bacteria</taxon>
        <taxon>Bacillati</taxon>
        <taxon>Chloroflexota</taxon>
        <taxon>Chloroflexia</taxon>
        <taxon>Chloroflexales</taxon>
        <taxon>Chloroflexineae</taxon>
        <taxon>Chloroflexaceae</taxon>
        <taxon>Chloroflexus</taxon>
    </lineage>
</organism>
<dbReference type="Gene3D" id="3.30.540.10">
    <property type="entry name" value="Fructose-1,6-Bisphosphatase, subunit A, domain 1"/>
    <property type="match status" value="1"/>
</dbReference>
<evidence type="ECO:0000256" key="5">
    <source>
        <dbReference type="ARBA" id="ARBA00022842"/>
    </source>
</evidence>
<dbReference type="PANTHER" id="PTHR43200">
    <property type="entry name" value="PHOSPHATASE"/>
    <property type="match status" value="1"/>
</dbReference>
<dbReference type="GO" id="GO:0000105">
    <property type="term" value="P:L-histidine biosynthetic process"/>
    <property type="evidence" value="ECO:0007669"/>
    <property type="project" value="TreeGrafter"/>
</dbReference>
<name>A0A2J6X323_9CHLR</name>